<dbReference type="InParanoid" id="D2UX33"/>
<dbReference type="EMBL" id="GG738845">
    <property type="protein sequence ID" value="EFC50863.1"/>
    <property type="molecule type" value="Genomic_DNA"/>
</dbReference>
<evidence type="ECO:0000313" key="2">
    <source>
        <dbReference type="Proteomes" id="UP000006671"/>
    </source>
</evidence>
<evidence type="ECO:0000313" key="1">
    <source>
        <dbReference type="EMBL" id="EFC50863.1"/>
    </source>
</evidence>
<gene>
    <name evidence="1" type="ORF">NAEGRDRAFT_61619</name>
</gene>
<dbReference type="AlphaFoldDB" id="D2UX33"/>
<sequence length="593" mass="69718">MNVHSAAAIGRGIKFHNIAKINNNVINNGDRNTWNDEVVRMIGSILSSSDLYTEENIKEKQVLISSLKRIKWKGESKYCMLNRALMNTFINSYSAHILKDSTAKRKSFQKFVEKPQVNDDSISEISNENNSFVNGKRYKYLMEKQLLSIGSIAISTFFYWYNYSEHSEAFLYPMLTVFTGREHHPSSSCPKEDFQFGMKAFSFFYKHHLELDYSERCWLSIFRACINYLHSHVPVEDCGTVLQHFVGLKFKTPLSSTWFESILLQNIEYFEDILPLVIGIFERNGMEKGLPESGLYQCLRNVDSEEEELSLAHTVVRFFKHLEKFTSRESIISRYLHSFLLDSICKLSDVYIDELLKLYPIDLEAVSFLDCAKLKITDKFLKIANKRGINFPLERIEEALFWRHYSQSSSFTIRYIMDTFNLDIFEIQERTGFLSNLLTSFKYIVDMKSHIDIIFPSLIVEWKKLSEIKGDEDIIKENILSIVHHCIGWTDCETNLHWLRNCFKPNIFDLDLLENTIHTVFNTEERLTLYHLTMINENLLLSEHTEKILSGEDYSDFMDQNFENYSRMDPRYLVALYRFVHRPSNDDDHMEFL</sequence>
<organism evidence="2">
    <name type="scientific">Naegleria gruberi</name>
    <name type="common">Amoeba</name>
    <dbReference type="NCBI Taxonomy" id="5762"/>
    <lineage>
        <taxon>Eukaryota</taxon>
        <taxon>Discoba</taxon>
        <taxon>Heterolobosea</taxon>
        <taxon>Tetramitia</taxon>
        <taxon>Eutetramitia</taxon>
        <taxon>Vahlkampfiidae</taxon>
        <taxon>Naegleria</taxon>
    </lineage>
</organism>
<accession>D2UX33</accession>
<name>D2UX33_NAEGR</name>
<dbReference type="GeneID" id="8864013"/>
<dbReference type="RefSeq" id="XP_002683607.1">
    <property type="nucleotide sequence ID" value="XM_002683561.1"/>
</dbReference>
<dbReference type="Proteomes" id="UP000006671">
    <property type="component" value="Unassembled WGS sequence"/>
</dbReference>
<proteinExistence type="predicted"/>
<reference evidence="1 2" key="1">
    <citation type="journal article" date="2010" name="Cell">
        <title>The genome of Naegleria gruberi illuminates early eukaryotic versatility.</title>
        <authorList>
            <person name="Fritz-Laylin L.K."/>
            <person name="Prochnik S.E."/>
            <person name="Ginger M.L."/>
            <person name="Dacks J.B."/>
            <person name="Carpenter M.L."/>
            <person name="Field M.C."/>
            <person name="Kuo A."/>
            <person name="Paredez A."/>
            <person name="Chapman J."/>
            <person name="Pham J."/>
            <person name="Shu S."/>
            <person name="Neupane R."/>
            <person name="Cipriano M."/>
            <person name="Mancuso J."/>
            <person name="Tu H."/>
            <person name="Salamov A."/>
            <person name="Lindquist E."/>
            <person name="Shapiro H."/>
            <person name="Lucas S."/>
            <person name="Grigoriev I.V."/>
            <person name="Cande W.Z."/>
            <person name="Fulton C."/>
            <person name="Rokhsar D.S."/>
            <person name="Dawson S.C."/>
        </authorList>
    </citation>
    <scope>NUCLEOTIDE SEQUENCE [LARGE SCALE GENOMIC DNA]</scope>
    <source>
        <strain evidence="1 2">NEG-M</strain>
    </source>
</reference>
<dbReference type="VEuPathDB" id="AmoebaDB:NAEGRDRAFT_61619"/>
<protein>
    <submittedName>
        <fullName evidence="1">Predicted protein</fullName>
    </submittedName>
</protein>
<dbReference type="KEGG" id="ngr:NAEGRDRAFT_61619"/>
<keyword evidence="2" id="KW-1185">Reference proteome</keyword>